<dbReference type="Gene3D" id="1.10.10.60">
    <property type="entry name" value="Homeodomain-like"/>
    <property type="match status" value="1"/>
</dbReference>
<dbReference type="AlphaFoldDB" id="A0A7I8VS00"/>
<gene>
    <name evidence="9" type="ORF">DGYR_LOCUS6689</name>
</gene>
<dbReference type="PANTHER" id="PTHR24339:SF28">
    <property type="entry name" value="E5-RELATED"/>
    <property type="match status" value="1"/>
</dbReference>
<dbReference type="PRINTS" id="PR00024">
    <property type="entry name" value="HOMEOBOX"/>
</dbReference>
<dbReference type="GO" id="GO:0030182">
    <property type="term" value="P:neuron differentiation"/>
    <property type="evidence" value="ECO:0007669"/>
    <property type="project" value="TreeGrafter"/>
</dbReference>
<organism evidence="9 10">
    <name type="scientific">Dimorphilus gyrociliatus</name>
    <dbReference type="NCBI Taxonomy" id="2664684"/>
    <lineage>
        <taxon>Eukaryota</taxon>
        <taxon>Metazoa</taxon>
        <taxon>Spiralia</taxon>
        <taxon>Lophotrochozoa</taxon>
        <taxon>Annelida</taxon>
        <taxon>Polychaeta</taxon>
        <taxon>Polychaeta incertae sedis</taxon>
        <taxon>Dinophilidae</taxon>
        <taxon>Dimorphilus</taxon>
    </lineage>
</organism>
<dbReference type="OrthoDB" id="6159439at2759"/>
<evidence type="ECO:0000256" key="1">
    <source>
        <dbReference type="ARBA" id="ARBA00004123"/>
    </source>
</evidence>
<comment type="subcellular location">
    <subcellularLocation>
        <location evidence="1 5 6">Nucleus</location>
    </subcellularLocation>
</comment>
<dbReference type="PROSITE" id="PS50071">
    <property type="entry name" value="HOMEOBOX_2"/>
    <property type="match status" value="1"/>
</dbReference>
<dbReference type="PANTHER" id="PTHR24339">
    <property type="entry name" value="HOMEOBOX PROTEIN EMX-RELATED"/>
    <property type="match status" value="1"/>
</dbReference>
<dbReference type="InterPro" id="IPR000047">
    <property type="entry name" value="HTH_motif"/>
</dbReference>
<feature type="compositionally biased region" description="Acidic residues" evidence="7">
    <location>
        <begin position="230"/>
        <end position="257"/>
    </location>
</feature>
<dbReference type="InterPro" id="IPR001356">
    <property type="entry name" value="HD"/>
</dbReference>
<evidence type="ECO:0000313" key="9">
    <source>
        <dbReference type="EMBL" id="CAD5118290.1"/>
    </source>
</evidence>
<dbReference type="SUPFAM" id="SSF46689">
    <property type="entry name" value="Homeodomain-like"/>
    <property type="match status" value="1"/>
</dbReference>
<proteinExistence type="predicted"/>
<evidence type="ECO:0000256" key="3">
    <source>
        <dbReference type="ARBA" id="ARBA00023155"/>
    </source>
</evidence>
<feature type="domain" description="Homeobox" evidence="8">
    <location>
        <begin position="147"/>
        <end position="207"/>
    </location>
</feature>
<dbReference type="Pfam" id="PF00046">
    <property type="entry name" value="Homeodomain"/>
    <property type="match status" value="1"/>
</dbReference>
<dbReference type="GO" id="GO:0000978">
    <property type="term" value="F:RNA polymerase II cis-regulatory region sequence-specific DNA binding"/>
    <property type="evidence" value="ECO:0007669"/>
    <property type="project" value="TreeGrafter"/>
</dbReference>
<dbReference type="GO" id="GO:0000981">
    <property type="term" value="F:DNA-binding transcription factor activity, RNA polymerase II-specific"/>
    <property type="evidence" value="ECO:0007669"/>
    <property type="project" value="InterPro"/>
</dbReference>
<evidence type="ECO:0000313" key="10">
    <source>
        <dbReference type="Proteomes" id="UP000549394"/>
    </source>
</evidence>
<keyword evidence="2 5" id="KW-0238">DNA-binding</keyword>
<dbReference type="PROSITE" id="PS00027">
    <property type="entry name" value="HOMEOBOX_1"/>
    <property type="match status" value="1"/>
</dbReference>
<keyword evidence="10" id="KW-1185">Reference proteome</keyword>
<keyword evidence="4 5" id="KW-0539">Nucleus</keyword>
<dbReference type="GO" id="GO:0005634">
    <property type="term" value="C:nucleus"/>
    <property type="evidence" value="ECO:0007669"/>
    <property type="project" value="UniProtKB-SubCell"/>
</dbReference>
<dbReference type="CDD" id="cd00086">
    <property type="entry name" value="homeodomain"/>
    <property type="match status" value="1"/>
</dbReference>
<dbReference type="InterPro" id="IPR050877">
    <property type="entry name" value="EMX-VAX-Noto_Homeobox_TFs"/>
</dbReference>
<evidence type="ECO:0000256" key="4">
    <source>
        <dbReference type="ARBA" id="ARBA00023242"/>
    </source>
</evidence>
<evidence type="ECO:0000256" key="2">
    <source>
        <dbReference type="ARBA" id="ARBA00023125"/>
    </source>
</evidence>
<feature type="compositionally biased region" description="Basic and acidic residues" evidence="7">
    <location>
        <begin position="20"/>
        <end position="34"/>
    </location>
</feature>
<keyword evidence="3 5" id="KW-0371">Homeobox</keyword>
<evidence type="ECO:0000256" key="5">
    <source>
        <dbReference type="PROSITE-ProRule" id="PRU00108"/>
    </source>
</evidence>
<dbReference type="PRINTS" id="PR00031">
    <property type="entry name" value="HTHREPRESSR"/>
</dbReference>
<dbReference type="InterPro" id="IPR009057">
    <property type="entry name" value="Homeodomain-like_sf"/>
</dbReference>
<evidence type="ECO:0000259" key="8">
    <source>
        <dbReference type="PROSITE" id="PS50071"/>
    </source>
</evidence>
<feature type="compositionally biased region" description="Low complexity" evidence="7">
    <location>
        <begin position="214"/>
        <end position="224"/>
    </location>
</feature>
<feature type="region of interest" description="Disordered" evidence="7">
    <location>
        <begin position="1"/>
        <end position="67"/>
    </location>
</feature>
<reference evidence="9 10" key="1">
    <citation type="submission" date="2020-08" db="EMBL/GenBank/DDBJ databases">
        <authorList>
            <person name="Hejnol A."/>
        </authorList>
    </citation>
    <scope>NUCLEOTIDE SEQUENCE [LARGE SCALE GENOMIC DNA]</scope>
</reference>
<sequence length="257" mass="29061">MMKISGLPKRKSGFSIDSLIGKESERECEEDKKSSTSSTPSPHPPTSLPSSALPGLRLNRPENPNNVFRPAFAPGLAMGLNPSQNDSLQRFLMFQNQNRADFVQHPGVLPSYPWLAGGGLRYSPSFHAAAAAHRLAPDLSFLLQPFRKPKRIRTAFSPSHLMQLEHAFEKNHYVVGQERKELAASLNLTETQVKVWFQNRRTKYKRMKAEEAGNKSGNNNSSDSIKMDDDLRDEDDFEKMKNDDEESEEDWDTVQVE</sequence>
<dbReference type="SMART" id="SM00389">
    <property type="entry name" value="HOX"/>
    <property type="match status" value="1"/>
</dbReference>
<feature type="region of interest" description="Disordered" evidence="7">
    <location>
        <begin position="206"/>
        <end position="257"/>
    </location>
</feature>
<dbReference type="InterPro" id="IPR017970">
    <property type="entry name" value="Homeobox_CS"/>
</dbReference>
<comment type="caution">
    <text evidence="9">The sequence shown here is derived from an EMBL/GenBank/DDBJ whole genome shotgun (WGS) entry which is preliminary data.</text>
</comment>
<protein>
    <submittedName>
        <fullName evidence="9">DgyrCDS7004</fullName>
    </submittedName>
</protein>
<dbReference type="Proteomes" id="UP000549394">
    <property type="component" value="Unassembled WGS sequence"/>
</dbReference>
<name>A0A7I8VS00_9ANNE</name>
<evidence type="ECO:0000256" key="7">
    <source>
        <dbReference type="SAM" id="MobiDB-lite"/>
    </source>
</evidence>
<dbReference type="GO" id="GO:0007420">
    <property type="term" value="P:brain development"/>
    <property type="evidence" value="ECO:0007669"/>
    <property type="project" value="TreeGrafter"/>
</dbReference>
<dbReference type="InterPro" id="IPR020479">
    <property type="entry name" value="HD_metazoa"/>
</dbReference>
<dbReference type="FunFam" id="1.10.10.60:FF:000081">
    <property type="entry name" value="Empty spiracles homeobox 2"/>
    <property type="match status" value="1"/>
</dbReference>
<dbReference type="EMBL" id="CAJFCJ010000008">
    <property type="protein sequence ID" value="CAD5118290.1"/>
    <property type="molecule type" value="Genomic_DNA"/>
</dbReference>
<evidence type="ECO:0000256" key="6">
    <source>
        <dbReference type="RuleBase" id="RU000682"/>
    </source>
</evidence>
<feature type="DNA-binding region" description="Homeobox" evidence="5">
    <location>
        <begin position="149"/>
        <end position="208"/>
    </location>
</feature>
<accession>A0A7I8VS00</accession>